<reference evidence="2" key="1">
    <citation type="journal article" date="2020" name="Stud. Mycol.">
        <title>101 Dothideomycetes genomes: a test case for predicting lifestyles and emergence of pathogens.</title>
        <authorList>
            <person name="Haridas S."/>
            <person name="Albert R."/>
            <person name="Binder M."/>
            <person name="Bloem J."/>
            <person name="Labutti K."/>
            <person name="Salamov A."/>
            <person name="Andreopoulos B."/>
            <person name="Baker S."/>
            <person name="Barry K."/>
            <person name="Bills G."/>
            <person name="Bluhm B."/>
            <person name="Cannon C."/>
            <person name="Castanera R."/>
            <person name="Culley D."/>
            <person name="Daum C."/>
            <person name="Ezra D."/>
            <person name="Gonzalez J."/>
            <person name="Henrissat B."/>
            <person name="Kuo A."/>
            <person name="Liang C."/>
            <person name="Lipzen A."/>
            <person name="Lutzoni F."/>
            <person name="Magnuson J."/>
            <person name="Mondo S."/>
            <person name="Nolan M."/>
            <person name="Ohm R."/>
            <person name="Pangilinan J."/>
            <person name="Park H.-J."/>
            <person name="Ramirez L."/>
            <person name="Alfaro M."/>
            <person name="Sun H."/>
            <person name="Tritt A."/>
            <person name="Yoshinaga Y."/>
            <person name="Zwiers L.-H."/>
            <person name="Turgeon B."/>
            <person name="Goodwin S."/>
            <person name="Spatafora J."/>
            <person name="Crous P."/>
            <person name="Grigoriev I."/>
        </authorList>
    </citation>
    <scope>NUCLEOTIDE SEQUENCE</scope>
    <source>
        <strain evidence="2">CBS 279.74</strain>
    </source>
</reference>
<dbReference type="Proteomes" id="UP000799428">
    <property type="component" value="Unassembled WGS sequence"/>
</dbReference>
<feature type="non-terminal residue" evidence="2">
    <location>
        <position position="269"/>
    </location>
</feature>
<feature type="non-terminal residue" evidence="2">
    <location>
        <position position="1"/>
    </location>
</feature>
<dbReference type="InterPro" id="IPR002110">
    <property type="entry name" value="Ankyrin_rpt"/>
</dbReference>
<dbReference type="InterPro" id="IPR036770">
    <property type="entry name" value="Ankyrin_rpt-contain_sf"/>
</dbReference>
<protein>
    <submittedName>
        <fullName evidence="2">Uncharacterized protein</fullName>
    </submittedName>
</protein>
<dbReference type="PROSITE" id="PS50297">
    <property type="entry name" value="ANK_REP_REGION"/>
    <property type="match status" value="1"/>
</dbReference>
<evidence type="ECO:0000313" key="2">
    <source>
        <dbReference type="EMBL" id="KAF2703718.1"/>
    </source>
</evidence>
<organism evidence="2 3">
    <name type="scientific">Pleomassaria siparia CBS 279.74</name>
    <dbReference type="NCBI Taxonomy" id="1314801"/>
    <lineage>
        <taxon>Eukaryota</taxon>
        <taxon>Fungi</taxon>
        <taxon>Dikarya</taxon>
        <taxon>Ascomycota</taxon>
        <taxon>Pezizomycotina</taxon>
        <taxon>Dothideomycetes</taxon>
        <taxon>Pleosporomycetidae</taxon>
        <taxon>Pleosporales</taxon>
        <taxon>Pleomassariaceae</taxon>
        <taxon>Pleomassaria</taxon>
    </lineage>
</organism>
<accession>A0A6G1JT39</accession>
<keyword evidence="3" id="KW-1185">Reference proteome</keyword>
<dbReference type="EMBL" id="MU005785">
    <property type="protein sequence ID" value="KAF2703718.1"/>
    <property type="molecule type" value="Genomic_DNA"/>
</dbReference>
<name>A0A6G1JT39_9PLEO</name>
<dbReference type="Gene3D" id="1.25.40.20">
    <property type="entry name" value="Ankyrin repeat-containing domain"/>
    <property type="match status" value="1"/>
</dbReference>
<gene>
    <name evidence="2" type="ORF">K504DRAFT_363610</name>
</gene>
<sequence length="269" mass="29989">QELLMKAIKEDAVELLKPGLEFARSSKRVPFPVRVGSLMRAAVDAKSHAVLTYLLDYEDAQPSEILVSRISQYGSIGLFEILLAHGWDIDSQDRDGRRFVDHSCHDETLVRWLVQRGAVVDNGKQEEDPGSEIVPPRPVLQTCAARGSLSTFKFLQSQGAKLGRRSLHLAAQVGARNSADPGNNCQNSRPWEIAREDDSDEVKKDRADSEDILRYLLDDLGLDVNSLDTDILKGVFYSGTAINYASWQNRSTLVVQWLLQRGADPTIRS</sequence>
<dbReference type="PROSITE" id="PS50088">
    <property type="entry name" value="ANK_REPEAT"/>
    <property type="match status" value="1"/>
</dbReference>
<proteinExistence type="predicted"/>
<keyword evidence="1" id="KW-0040">ANK repeat</keyword>
<feature type="repeat" description="ANK" evidence="1">
    <location>
        <begin position="237"/>
        <end position="269"/>
    </location>
</feature>
<dbReference type="SUPFAM" id="SSF48403">
    <property type="entry name" value="Ankyrin repeat"/>
    <property type="match status" value="1"/>
</dbReference>
<evidence type="ECO:0000256" key="1">
    <source>
        <dbReference type="PROSITE-ProRule" id="PRU00023"/>
    </source>
</evidence>
<evidence type="ECO:0000313" key="3">
    <source>
        <dbReference type="Proteomes" id="UP000799428"/>
    </source>
</evidence>
<dbReference type="AlphaFoldDB" id="A0A6G1JT39"/>
<dbReference type="Pfam" id="PF00023">
    <property type="entry name" value="Ank"/>
    <property type="match status" value="1"/>
</dbReference>
<dbReference type="OrthoDB" id="426293at2759"/>